<keyword evidence="2" id="KW-0813">Transport</keyword>
<accession>A0ABY8J1Y2</accession>
<gene>
    <name evidence="4" type="ORF">P9989_04095</name>
</gene>
<dbReference type="CDD" id="cd13585">
    <property type="entry name" value="PBP2_TMBP_like"/>
    <property type="match status" value="1"/>
</dbReference>
<dbReference type="RefSeq" id="WP_283077548.1">
    <property type="nucleotide sequence ID" value="NZ_CP121671.1"/>
</dbReference>
<dbReference type="InterPro" id="IPR050490">
    <property type="entry name" value="Bact_solute-bd_prot1"/>
</dbReference>
<dbReference type="InterPro" id="IPR006059">
    <property type="entry name" value="SBP"/>
</dbReference>
<evidence type="ECO:0000256" key="1">
    <source>
        <dbReference type="ARBA" id="ARBA00008520"/>
    </source>
</evidence>
<evidence type="ECO:0000313" key="4">
    <source>
        <dbReference type="EMBL" id="WFT75582.1"/>
    </source>
</evidence>
<keyword evidence="5" id="KW-1185">Reference proteome</keyword>
<keyword evidence="3" id="KW-0732">Signal</keyword>
<protein>
    <submittedName>
        <fullName evidence="4">Sugar ABC transporter substrate-binding protein</fullName>
    </submittedName>
</protein>
<dbReference type="PANTHER" id="PTHR43649">
    <property type="entry name" value="ARABINOSE-BINDING PROTEIN-RELATED"/>
    <property type="match status" value="1"/>
</dbReference>
<evidence type="ECO:0000256" key="3">
    <source>
        <dbReference type="ARBA" id="ARBA00022729"/>
    </source>
</evidence>
<dbReference type="SUPFAM" id="SSF53850">
    <property type="entry name" value="Periplasmic binding protein-like II"/>
    <property type="match status" value="1"/>
</dbReference>
<evidence type="ECO:0000256" key="2">
    <source>
        <dbReference type="ARBA" id="ARBA00022448"/>
    </source>
</evidence>
<dbReference type="Pfam" id="PF01547">
    <property type="entry name" value="SBP_bac_1"/>
    <property type="match status" value="1"/>
</dbReference>
<dbReference type="PANTHER" id="PTHR43649:SF34">
    <property type="entry name" value="ABC TRANSPORTER PERIPLASMIC-BINDING PROTEIN YCJN-RELATED"/>
    <property type="match status" value="1"/>
</dbReference>
<sequence>MKLKRFGIMAFIVLSATLIGCSSETSQSKGGEVTIEFMHTSVEQERLKVVNGLIEEFEKVNPDINIDPVVVEEGSLSTKIITLAQASELPEVIEVGQQHAKMLDKNALVDTEALKSVISDIGKDEYFDGALKLVRTEDGEGFRGIPMSGWVQGIWYNKEMLASKGFDEPQNWEELLEVAKAFTDKANQKYGIAMPTVEAGMSEQAFSQFALSNKANILNANGEITLNTPEMKEALEYYKKLSQYTMPGSNGVTEVRDAFMNGTAPMAIYSTYILPAVYAQGDPSNLGFAIPKKEQEAVFGTVSSLTIPTGLKEQQKEAAQKFVKFLSKTENATEWILMAPGGAQPVHKSVVASEAYQSNKVINAFGDLSTEIAESFNEIQVFGLVENKNFVKMGQISSSNAIPIMVNRVTVGDASVEEGINAAQEQLEKVLE</sequence>
<comment type="similarity">
    <text evidence="1">Belongs to the bacterial solute-binding protein 1 family.</text>
</comment>
<name>A0ABY8J1Y2_9BACI</name>
<dbReference type="EMBL" id="CP121671">
    <property type="protein sequence ID" value="WFT75582.1"/>
    <property type="molecule type" value="Genomic_DNA"/>
</dbReference>
<reference evidence="4 5" key="1">
    <citation type="submission" date="2023-04" db="EMBL/GenBank/DDBJ databases">
        <title>Genome sequence of Halobacillus naozhouensis KACC 21980.</title>
        <authorList>
            <person name="Kim S."/>
            <person name="Heo J."/>
            <person name="Kwon S.-W."/>
        </authorList>
    </citation>
    <scope>NUCLEOTIDE SEQUENCE [LARGE SCALE GENOMIC DNA]</scope>
    <source>
        <strain evidence="4 5">KCTC 13234</strain>
    </source>
</reference>
<evidence type="ECO:0000313" key="5">
    <source>
        <dbReference type="Proteomes" id="UP001221597"/>
    </source>
</evidence>
<dbReference type="PROSITE" id="PS51257">
    <property type="entry name" value="PROKAR_LIPOPROTEIN"/>
    <property type="match status" value="1"/>
</dbReference>
<organism evidence="4 5">
    <name type="scientific">Halobacillus naozhouensis</name>
    <dbReference type="NCBI Taxonomy" id="554880"/>
    <lineage>
        <taxon>Bacteria</taxon>
        <taxon>Bacillati</taxon>
        <taxon>Bacillota</taxon>
        <taxon>Bacilli</taxon>
        <taxon>Bacillales</taxon>
        <taxon>Bacillaceae</taxon>
        <taxon>Halobacillus</taxon>
    </lineage>
</organism>
<dbReference type="Proteomes" id="UP001221597">
    <property type="component" value="Chromosome"/>
</dbReference>
<proteinExistence type="inferred from homology"/>
<dbReference type="Gene3D" id="3.40.190.10">
    <property type="entry name" value="Periplasmic binding protein-like II"/>
    <property type="match status" value="1"/>
</dbReference>